<proteinExistence type="predicted"/>
<evidence type="ECO:0000259" key="1">
    <source>
        <dbReference type="Pfam" id="PF01551"/>
    </source>
</evidence>
<keyword evidence="3" id="KW-1185">Reference proteome</keyword>
<dbReference type="PANTHER" id="PTHR21666:SF270">
    <property type="entry name" value="MUREIN HYDROLASE ACTIVATOR ENVC"/>
    <property type="match status" value="1"/>
</dbReference>
<protein>
    <submittedName>
        <fullName evidence="2">Peptidase family M23</fullName>
    </submittedName>
</protein>
<dbReference type="Gene3D" id="2.70.70.10">
    <property type="entry name" value="Glucose Permease (Domain IIA)"/>
    <property type="match status" value="1"/>
</dbReference>
<dbReference type="Pfam" id="PF01551">
    <property type="entry name" value="Peptidase_M23"/>
    <property type="match status" value="1"/>
</dbReference>
<sequence length="225" mass="25628">MKVLETILHEIENVKVIDATIDYKHYVPLNLSVTNEDLKNLKLENATDFENYIENYLAKHNAKVAFGGYFEIRNLYKRSTIFNETKTNERNIHIGLDLWIKAGTPVLAAVEGIIHSFNNNIGLGDYGPTIILEHIIEKQKFYTLYGHLSVESLRTLKIGTPINKGQQIATLGDATVNGDYAPHLHFQIIREMEHISGDYPGVCSNKNQEYYLQNCPDPNILLKIK</sequence>
<evidence type="ECO:0000313" key="2">
    <source>
        <dbReference type="EMBL" id="SHG22155.1"/>
    </source>
</evidence>
<dbReference type="CDD" id="cd12797">
    <property type="entry name" value="M23_peptidase"/>
    <property type="match status" value="1"/>
</dbReference>
<dbReference type="InterPro" id="IPR011055">
    <property type="entry name" value="Dup_hybrid_motif"/>
</dbReference>
<dbReference type="SUPFAM" id="SSF51261">
    <property type="entry name" value="Duplicated hybrid motif"/>
    <property type="match status" value="1"/>
</dbReference>
<gene>
    <name evidence="2" type="ORF">SAMN05444372_103239</name>
</gene>
<dbReference type="Proteomes" id="UP000184020">
    <property type="component" value="Unassembled WGS sequence"/>
</dbReference>
<dbReference type="InterPro" id="IPR050570">
    <property type="entry name" value="Cell_wall_metabolism_enzyme"/>
</dbReference>
<dbReference type="RefSeq" id="WP_073017878.1">
    <property type="nucleotide sequence ID" value="NZ_FQWF01000003.1"/>
</dbReference>
<name>A0A1M5I1M9_9FLAO</name>
<organism evidence="2 3">
    <name type="scientific">Flavobacterium micromati</name>
    <dbReference type="NCBI Taxonomy" id="229205"/>
    <lineage>
        <taxon>Bacteria</taxon>
        <taxon>Pseudomonadati</taxon>
        <taxon>Bacteroidota</taxon>
        <taxon>Flavobacteriia</taxon>
        <taxon>Flavobacteriales</taxon>
        <taxon>Flavobacteriaceae</taxon>
        <taxon>Flavobacterium</taxon>
    </lineage>
</organism>
<dbReference type="OrthoDB" id="9801052at2"/>
<dbReference type="InterPro" id="IPR016047">
    <property type="entry name" value="M23ase_b-sheet_dom"/>
</dbReference>
<accession>A0A1M5I1M9</accession>
<dbReference type="STRING" id="229205.SAMN05444372_103239"/>
<reference evidence="3" key="1">
    <citation type="submission" date="2016-11" db="EMBL/GenBank/DDBJ databases">
        <authorList>
            <person name="Varghese N."/>
            <person name="Submissions S."/>
        </authorList>
    </citation>
    <scope>NUCLEOTIDE SEQUENCE [LARGE SCALE GENOMIC DNA]</scope>
    <source>
        <strain evidence="3">DSM 17659</strain>
    </source>
</reference>
<dbReference type="GO" id="GO:0004222">
    <property type="term" value="F:metalloendopeptidase activity"/>
    <property type="evidence" value="ECO:0007669"/>
    <property type="project" value="TreeGrafter"/>
</dbReference>
<dbReference type="PANTHER" id="PTHR21666">
    <property type="entry name" value="PEPTIDASE-RELATED"/>
    <property type="match status" value="1"/>
</dbReference>
<dbReference type="AlphaFoldDB" id="A0A1M5I1M9"/>
<feature type="domain" description="M23ase beta-sheet core" evidence="1">
    <location>
        <begin position="92"/>
        <end position="193"/>
    </location>
</feature>
<dbReference type="EMBL" id="FQWF01000003">
    <property type="protein sequence ID" value="SHG22155.1"/>
    <property type="molecule type" value="Genomic_DNA"/>
</dbReference>
<evidence type="ECO:0000313" key="3">
    <source>
        <dbReference type="Proteomes" id="UP000184020"/>
    </source>
</evidence>